<organism evidence="3 4">
    <name type="scientific">Lupinus angustifolius</name>
    <name type="common">Narrow-leaved blue lupine</name>
    <dbReference type="NCBI Taxonomy" id="3871"/>
    <lineage>
        <taxon>Eukaryota</taxon>
        <taxon>Viridiplantae</taxon>
        <taxon>Streptophyta</taxon>
        <taxon>Embryophyta</taxon>
        <taxon>Tracheophyta</taxon>
        <taxon>Spermatophyta</taxon>
        <taxon>Magnoliopsida</taxon>
        <taxon>eudicotyledons</taxon>
        <taxon>Gunneridae</taxon>
        <taxon>Pentapetalae</taxon>
        <taxon>rosids</taxon>
        <taxon>fabids</taxon>
        <taxon>Fabales</taxon>
        <taxon>Fabaceae</taxon>
        <taxon>Papilionoideae</taxon>
        <taxon>50 kb inversion clade</taxon>
        <taxon>genistoids sensu lato</taxon>
        <taxon>core genistoids</taxon>
        <taxon>Genisteae</taxon>
        <taxon>Lupinus</taxon>
    </lineage>
</organism>
<dbReference type="EMBL" id="CM007372">
    <property type="protein sequence ID" value="OIW00315.1"/>
    <property type="molecule type" value="Genomic_DNA"/>
</dbReference>
<dbReference type="AlphaFoldDB" id="A0A4P1R351"/>
<evidence type="ECO:0000313" key="4">
    <source>
        <dbReference type="Proteomes" id="UP000188354"/>
    </source>
</evidence>
<gene>
    <name evidence="3" type="ORF">TanjilG_27566</name>
</gene>
<proteinExistence type="predicted"/>
<dbReference type="Gramene" id="OIW00315">
    <property type="protein sequence ID" value="OIW00315"/>
    <property type="gene ID" value="TanjilG_27566"/>
</dbReference>
<dbReference type="Proteomes" id="UP000188354">
    <property type="component" value="Chromosome LG12"/>
</dbReference>
<name>A0A4P1R351_LUPAN</name>
<sequence>MSKFPTMFSMRHFLVVSLALNVSLILRIVYDNEDNPSKYMGLKKTTTSEYDAKSRREVPIIHHLRLSTSTLANSSTCSDHPEDRDRIVNLDQ</sequence>
<evidence type="ECO:0000313" key="3">
    <source>
        <dbReference type="EMBL" id="OIW00315.1"/>
    </source>
</evidence>
<accession>A0A4P1R351</accession>
<evidence type="ECO:0000256" key="2">
    <source>
        <dbReference type="SAM" id="SignalP"/>
    </source>
</evidence>
<feature type="compositionally biased region" description="Basic and acidic residues" evidence="1">
    <location>
        <begin position="79"/>
        <end position="92"/>
    </location>
</feature>
<feature type="signal peptide" evidence="2">
    <location>
        <begin position="1"/>
        <end position="19"/>
    </location>
</feature>
<reference evidence="3 4" key="1">
    <citation type="journal article" date="2017" name="Plant Biotechnol. J.">
        <title>A comprehensive draft genome sequence for lupin (Lupinus angustifolius), an emerging health food: insights into plant-microbe interactions and legume evolution.</title>
        <authorList>
            <person name="Hane J.K."/>
            <person name="Ming Y."/>
            <person name="Kamphuis L.G."/>
            <person name="Nelson M.N."/>
            <person name="Garg G."/>
            <person name="Atkins C.A."/>
            <person name="Bayer P.E."/>
            <person name="Bravo A."/>
            <person name="Bringans S."/>
            <person name="Cannon S."/>
            <person name="Edwards D."/>
            <person name="Foley R."/>
            <person name="Gao L.L."/>
            <person name="Harrison M.J."/>
            <person name="Huang W."/>
            <person name="Hurgobin B."/>
            <person name="Li S."/>
            <person name="Liu C.W."/>
            <person name="McGrath A."/>
            <person name="Morahan G."/>
            <person name="Murray J."/>
            <person name="Weller J."/>
            <person name="Jian J."/>
            <person name="Singh K.B."/>
        </authorList>
    </citation>
    <scope>NUCLEOTIDE SEQUENCE [LARGE SCALE GENOMIC DNA]</scope>
    <source>
        <strain evidence="4">cv. Tanjil</strain>
        <tissue evidence="3">Whole plant</tissue>
    </source>
</reference>
<keyword evidence="2" id="KW-0732">Signal</keyword>
<keyword evidence="4" id="KW-1185">Reference proteome</keyword>
<evidence type="ECO:0000256" key="1">
    <source>
        <dbReference type="SAM" id="MobiDB-lite"/>
    </source>
</evidence>
<feature type="chain" id="PRO_5020033871" evidence="2">
    <location>
        <begin position="20"/>
        <end position="92"/>
    </location>
</feature>
<protein>
    <submittedName>
        <fullName evidence="3">Uncharacterized protein</fullName>
    </submittedName>
</protein>
<dbReference type="STRING" id="3871.A0A4P1R351"/>
<feature type="region of interest" description="Disordered" evidence="1">
    <location>
        <begin position="72"/>
        <end position="92"/>
    </location>
</feature>